<comment type="caution">
    <text evidence="2">The sequence shown here is derived from an EMBL/GenBank/DDBJ whole genome shotgun (WGS) entry which is preliminary data.</text>
</comment>
<protein>
    <recommendedName>
        <fullName evidence="4">TadE-like protein</fullName>
    </recommendedName>
</protein>
<feature type="transmembrane region" description="Helical" evidence="1">
    <location>
        <begin position="15"/>
        <end position="33"/>
    </location>
</feature>
<evidence type="ECO:0008006" key="4">
    <source>
        <dbReference type="Google" id="ProtNLM"/>
    </source>
</evidence>
<keyword evidence="1" id="KW-0812">Transmembrane</keyword>
<dbReference type="AlphaFoldDB" id="A0A6L5YK53"/>
<accession>A0A6L5YK53</accession>
<evidence type="ECO:0000313" key="3">
    <source>
        <dbReference type="Proteomes" id="UP000476055"/>
    </source>
</evidence>
<reference evidence="2 3" key="1">
    <citation type="submission" date="2019-08" db="EMBL/GenBank/DDBJ databases">
        <title>In-depth cultivation of the pig gut microbiome towards novel bacterial diversity and tailored functional studies.</title>
        <authorList>
            <person name="Wylensek D."/>
            <person name="Hitch T.C.A."/>
            <person name="Clavel T."/>
        </authorList>
    </citation>
    <scope>NUCLEOTIDE SEQUENCE [LARGE SCALE GENOMIC DNA]</scope>
    <source>
        <strain evidence="2 3">WCA3-601-WT-6H</strain>
    </source>
</reference>
<proteinExistence type="predicted"/>
<dbReference type="EMBL" id="VUMU01000010">
    <property type="protein sequence ID" value="MST58348.1"/>
    <property type="molecule type" value="Genomic_DNA"/>
</dbReference>
<evidence type="ECO:0000313" key="2">
    <source>
        <dbReference type="EMBL" id="MST58348.1"/>
    </source>
</evidence>
<name>A0A6L5YK53_9FIRM</name>
<dbReference type="Proteomes" id="UP000476055">
    <property type="component" value="Unassembled WGS sequence"/>
</dbReference>
<sequence>MKKESDAYFTVEAAILYPIILSVILLMTYLLLFQYDRCLLEQDIGKATVLSGSKWTLTKEQLNDYMQKKALHFDEEKYIAWENEDPLWNLEKNDVILEKTGRLRYPFAGMGTQEKYWSAKASFQADRISPVFWLRRSRNVQNKRDNTEENN</sequence>
<evidence type="ECO:0000256" key="1">
    <source>
        <dbReference type="SAM" id="Phobius"/>
    </source>
</evidence>
<keyword evidence="1" id="KW-0472">Membrane</keyword>
<keyword evidence="1" id="KW-1133">Transmembrane helix</keyword>
<dbReference type="RefSeq" id="WP_154496529.1">
    <property type="nucleotide sequence ID" value="NZ_VUMU01000010.1"/>
</dbReference>
<keyword evidence="3" id="KW-1185">Reference proteome</keyword>
<gene>
    <name evidence="2" type="ORF">FYJ59_08875</name>
</gene>
<organism evidence="2 3">
    <name type="scientific">Waltera intestinalis</name>
    <dbReference type="NCBI Taxonomy" id="2606635"/>
    <lineage>
        <taxon>Bacteria</taxon>
        <taxon>Bacillati</taxon>
        <taxon>Bacillota</taxon>
        <taxon>Clostridia</taxon>
        <taxon>Lachnospirales</taxon>
        <taxon>Lachnospiraceae</taxon>
        <taxon>Waltera</taxon>
    </lineage>
</organism>